<dbReference type="InterPro" id="IPR007138">
    <property type="entry name" value="ABM_dom"/>
</dbReference>
<protein>
    <submittedName>
        <fullName evidence="2">Monooxygenase</fullName>
    </submittedName>
</protein>
<dbReference type="SUPFAM" id="SSF54909">
    <property type="entry name" value="Dimeric alpha+beta barrel"/>
    <property type="match status" value="1"/>
</dbReference>
<dbReference type="GO" id="GO:0004497">
    <property type="term" value="F:monooxygenase activity"/>
    <property type="evidence" value="ECO:0007669"/>
    <property type="project" value="UniProtKB-KW"/>
</dbReference>
<evidence type="ECO:0000259" key="1">
    <source>
        <dbReference type="PROSITE" id="PS51725"/>
    </source>
</evidence>
<feature type="domain" description="ABM" evidence="1">
    <location>
        <begin position="9"/>
        <end position="98"/>
    </location>
</feature>
<organism evidence="2">
    <name type="scientific">Streptomyces sp. UC 11065</name>
    <dbReference type="NCBI Taxonomy" id="428401"/>
    <lineage>
        <taxon>Bacteria</taxon>
        <taxon>Bacillati</taxon>
        <taxon>Actinomycetota</taxon>
        <taxon>Actinomycetes</taxon>
        <taxon>Kitasatosporales</taxon>
        <taxon>Streptomycetaceae</taxon>
        <taxon>Streptomyces</taxon>
    </lineage>
</organism>
<dbReference type="Pfam" id="PF03992">
    <property type="entry name" value="ABM"/>
    <property type="match status" value="1"/>
</dbReference>
<proteinExistence type="predicted"/>
<name>A3R4U0_9ACTN</name>
<dbReference type="PROSITE" id="PS51725">
    <property type="entry name" value="ABM"/>
    <property type="match status" value="1"/>
</dbReference>
<keyword evidence="2" id="KW-0560">Oxidoreductase</keyword>
<reference evidence="2" key="1">
    <citation type="journal article" date="2007" name="Antimicrob. Agents Chemother.">
        <title>Cloning and characterization of the pyrrolomycin biosynthetic gene clusters from Actinosporangium vitaminophilum ATCC 31673 and Streptomyces sp. strain UC 11065.</title>
        <authorList>
            <person name="Zhang X."/>
            <person name="Parry R.J."/>
        </authorList>
    </citation>
    <scope>NUCLEOTIDE SEQUENCE</scope>
    <source>
        <strain evidence="2">UC 11065</strain>
    </source>
</reference>
<gene>
    <name evidence="2" type="primary">dox21</name>
</gene>
<keyword evidence="2" id="KW-0503">Monooxygenase</keyword>
<evidence type="ECO:0000313" key="2">
    <source>
        <dbReference type="EMBL" id="ABO15885.1"/>
    </source>
</evidence>
<dbReference type="AlphaFoldDB" id="A3R4U0"/>
<dbReference type="Gene3D" id="3.30.70.100">
    <property type="match status" value="1"/>
</dbReference>
<sequence length="103" mass="11396">MSDRAPGTVTLVNVYSVDPERQGELVDLLNRTAEELMRHQPGFIAASVYRSLDGTRVTNHAEWRSVADFQAVQRLPEAATYVKASAELGASDPHVYEVARTHT</sequence>
<dbReference type="InterPro" id="IPR011008">
    <property type="entry name" value="Dimeric_a/b-barrel"/>
</dbReference>
<accession>A3R4U0</accession>
<dbReference type="EMBL" id="EF140903">
    <property type="protein sequence ID" value="ABO15885.1"/>
    <property type="molecule type" value="Genomic_DNA"/>
</dbReference>